<dbReference type="GeneID" id="19210526"/>
<feature type="non-terminal residue" evidence="2">
    <location>
        <position position="115"/>
    </location>
</feature>
<dbReference type="EMBL" id="JH711580">
    <property type="protein sequence ID" value="EIW79855.1"/>
    <property type="molecule type" value="Genomic_DNA"/>
</dbReference>
<reference evidence="3" key="1">
    <citation type="journal article" date="2012" name="Science">
        <title>The Paleozoic origin of enzymatic lignin decomposition reconstructed from 31 fungal genomes.</title>
        <authorList>
            <person name="Floudas D."/>
            <person name="Binder M."/>
            <person name="Riley R."/>
            <person name="Barry K."/>
            <person name="Blanchette R.A."/>
            <person name="Henrissat B."/>
            <person name="Martinez A.T."/>
            <person name="Otillar R."/>
            <person name="Spatafora J.W."/>
            <person name="Yadav J.S."/>
            <person name="Aerts A."/>
            <person name="Benoit I."/>
            <person name="Boyd A."/>
            <person name="Carlson A."/>
            <person name="Copeland A."/>
            <person name="Coutinho P.M."/>
            <person name="de Vries R.P."/>
            <person name="Ferreira P."/>
            <person name="Findley K."/>
            <person name="Foster B."/>
            <person name="Gaskell J."/>
            <person name="Glotzer D."/>
            <person name="Gorecki P."/>
            <person name="Heitman J."/>
            <person name="Hesse C."/>
            <person name="Hori C."/>
            <person name="Igarashi K."/>
            <person name="Jurgens J.A."/>
            <person name="Kallen N."/>
            <person name="Kersten P."/>
            <person name="Kohler A."/>
            <person name="Kuees U."/>
            <person name="Kumar T.K.A."/>
            <person name="Kuo A."/>
            <person name="LaButti K."/>
            <person name="Larrondo L.F."/>
            <person name="Lindquist E."/>
            <person name="Ling A."/>
            <person name="Lombard V."/>
            <person name="Lucas S."/>
            <person name="Lundell T."/>
            <person name="Martin R."/>
            <person name="McLaughlin D.J."/>
            <person name="Morgenstern I."/>
            <person name="Morin E."/>
            <person name="Murat C."/>
            <person name="Nagy L.G."/>
            <person name="Nolan M."/>
            <person name="Ohm R.A."/>
            <person name="Patyshakuliyeva A."/>
            <person name="Rokas A."/>
            <person name="Ruiz-Duenas F.J."/>
            <person name="Sabat G."/>
            <person name="Salamov A."/>
            <person name="Samejima M."/>
            <person name="Schmutz J."/>
            <person name="Slot J.C."/>
            <person name="St John F."/>
            <person name="Stenlid J."/>
            <person name="Sun H."/>
            <person name="Sun S."/>
            <person name="Syed K."/>
            <person name="Tsang A."/>
            <person name="Wiebenga A."/>
            <person name="Young D."/>
            <person name="Pisabarro A."/>
            <person name="Eastwood D.C."/>
            <person name="Martin F."/>
            <person name="Cullen D."/>
            <person name="Grigoriev I.V."/>
            <person name="Hibbett D.S."/>
        </authorList>
    </citation>
    <scope>NUCLEOTIDE SEQUENCE [LARGE SCALE GENOMIC DNA]</scope>
    <source>
        <strain evidence="3">RWD-64-598 SS2</strain>
    </source>
</reference>
<keyword evidence="3" id="KW-1185">Reference proteome</keyword>
<dbReference type="KEGG" id="cput:CONPUDRAFT_83117"/>
<comment type="caution">
    <text evidence="2">The sequence shown here is derived from an EMBL/GenBank/DDBJ whole genome shotgun (WGS) entry which is preliminary data.</text>
</comment>
<dbReference type="Proteomes" id="UP000053558">
    <property type="component" value="Unassembled WGS sequence"/>
</dbReference>
<sequence>MTIPCCSAAKPEPISQDVPELTLELLLEEGPEAFLHVFAPNSPVVMRTKAQKRADLRQRQREEASKATPTANAAAASPFTVLEAEEGLDRATELNAADALQTSHPIDADASSQNL</sequence>
<accession>A0A5M3MMD4</accession>
<feature type="region of interest" description="Disordered" evidence="1">
    <location>
        <begin position="92"/>
        <end position="115"/>
    </location>
</feature>
<evidence type="ECO:0000313" key="3">
    <source>
        <dbReference type="Proteomes" id="UP000053558"/>
    </source>
</evidence>
<feature type="compositionally biased region" description="Low complexity" evidence="1">
    <location>
        <begin position="66"/>
        <end position="78"/>
    </location>
</feature>
<name>A0A5M3MMD4_CONPW</name>
<organism evidence="2 3">
    <name type="scientific">Coniophora puteana (strain RWD-64-598)</name>
    <name type="common">Brown rot fungus</name>
    <dbReference type="NCBI Taxonomy" id="741705"/>
    <lineage>
        <taxon>Eukaryota</taxon>
        <taxon>Fungi</taxon>
        <taxon>Dikarya</taxon>
        <taxon>Basidiomycota</taxon>
        <taxon>Agaricomycotina</taxon>
        <taxon>Agaricomycetes</taxon>
        <taxon>Agaricomycetidae</taxon>
        <taxon>Boletales</taxon>
        <taxon>Coniophorineae</taxon>
        <taxon>Coniophoraceae</taxon>
        <taxon>Coniophora</taxon>
    </lineage>
</organism>
<feature type="region of interest" description="Disordered" evidence="1">
    <location>
        <begin position="49"/>
        <end position="78"/>
    </location>
</feature>
<feature type="compositionally biased region" description="Basic and acidic residues" evidence="1">
    <location>
        <begin position="52"/>
        <end position="65"/>
    </location>
</feature>
<dbReference type="AlphaFoldDB" id="A0A5M3MMD4"/>
<gene>
    <name evidence="2" type="ORF">CONPUDRAFT_83117</name>
</gene>
<feature type="compositionally biased region" description="Polar residues" evidence="1">
    <location>
        <begin position="100"/>
        <end position="115"/>
    </location>
</feature>
<evidence type="ECO:0000313" key="2">
    <source>
        <dbReference type="EMBL" id="EIW79855.1"/>
    </source>
</evidence>
<proteinExistence type="predicted"/>
<dbReference type="RefSeq" id="XP_007770189.1">
    <property type="nucleotide sequence ID" value="XM_007771999.1"/>
</dbReference>
<evidence type="ECO:0000256" key="1">
    <source>
        <dbReference type="SAM" id="MobiDB-lite"/>
    </source>
</evidence>
<protein>
    <submittedName>
        <fullName evidence="2">Uncharacterized protein</fullName>
    </submittedName>
</protein>